<protein>
    <submittedName>
        <fullName evidence="1">Uncharacterized protein</fullName>
    </submittedName>
</protein>
<evidence type="ECO:0000313" key="1">
    <source>
        <dbReference type="EMBL" id="KAI8531790.1"/>
    </source>
</evidence>
<evidence type="ECO:0000313" key="2">
    <source>
        <dbReference type="Proteomes" id="UP001062846"/>
    </source>
</evidence>
<name>A0ACC0LSV8_RHOML</name>
<comment type="caution">
    <text evidence="1">The sequence shown here is derived from an EMBL/GenBank/DDBJ whole genome shotgun (WGS) entry which is preliminary data.</text>
</comment>
<accession>A0ACC0LSV8</accession>
<proteinExistence type="predicted"/>
<reference evidence="1" key="1">
    <citation type="submission" date="2022-02" db="EMBL/GenBank/DDBJ databases">
        <title>Plant Genome Project.</title>
        <authorList>
            <person name="Zhang R.-G."/>
        </authorList>
    </citation>
    <scope>NUCLEOTIDE SEQUENCE</scope>
    <source>
        <strain evidence="1">AT1</strain>
    </source>
</reference>
<organism evidence="1 2">
    <name type="scientific">Rhododendron molle</name>
    <name type="common">Chinese azalea</name>
    <name type="synonym">Azalea mollis</name>
    <dbReference type="NCBI Taxonomy" id="49168"/>
    <lineage>
        <taxon>Eukaryota</taxon>
        <taxon>Viridiplantae</taxon>
        <taxon>Streptophyta</taxon>
        <taxon>Embryophyta</taxon>
        <taxon>Tracheophyta</taxon>
        <taxon>Spermatophyta</taxon>
        <taxon>Magnoliopsida</taxon>
        <taxon>eudicotyledons</taxon>
        <taxon>Gunneridae</taxon>
        <taxon>Pentapetalae</taxon>
        <taxon>asterids</taxon>
        <taxon>Ericales</taxon>
        <taxon>Ericaceae</taxon>
        <taxon>Ericoideae</taxon>
        <taxon>Rhodoreae</taxon>
        <taxon>Rhododendron</taxon>
    </lineage>
</organism>
<gene>
    <name evidence="1" type="ORF">RHMOL_Rhmol11G0162800</name>
</gene>
<sequence>MDQSVGNVEIESPKIELVQTGKSWKSSSARPSSSFINDSGLSSVKDDNAGDECVSEWAQIDRLPAFRRLRTSLVDENIGTKKVDIQGKRLVDVTQLGALERRMFVEKLIKNVEDDNLQLLQKMRRRKDKVGVELPTVVVRYNSLRVEAECEVVRGKPLPTLWNSVKRLILVAGEVFYNGHKLEEFIPQKTSAYVSQNDLHIPEMTSREALDFSACCQGVGNRAEIMAEVIRREKQARVVPDPDIDTYMKAISIEGQKTTLQTDYILKILGLNICAETLVGDAMRRGVSGGQKKRLTIGILPFVE</sequence>
<keyword evidence="2" id="KW-1185">Reference proteome</keyword>
<dbReference type="EMBL" id="CM046398">
    <property type="protein sequence ID" value="KAI8531790.1"/>
    <property type="molecule type" value="Genomic_DNA"/>
</dbReference>
<dbReference type="Proteomes" id="UP001062846">
    <property type="component" value="Chromosome 11"/>
</dbReference>